<comment type="caution">
    <text evidence="2">The sequence shown here is derived from an EMBL/GenBank/DDBJ whole genome shotgun (WGS) entry which is preliminary data.</text>
</comment>
<sequence length="82" mass="9721">MISSEKKKERKKERKKEKKKEREAKAPKVRRKEQTVEFSLLPSVTFKKSEREEARTTARWNKDGGKRRYESETLQLGGVVLN</sequence>
<evidence type="ECO:0000313" key="2">
    <source>
        <dbReference type="EMBL" id="KAK1131251.1"/>
    </source>
</evidence>
<feature type="region of interest" description="Disordered" evidence="1">
    <location>
        <begin position="1"/>
        <end position="34"/>
    </location>
</feature>
<organism evidence="2 3">
    <name type="scientific">Melipona bicolor</name>
    <dbReference type="NCBI Taxonomy" id="60889"/>
    <lineage>
        <taxon>Eukaryota</taxon>
        <taxon>Metazoa</taxon>
        <taxon>Ecdysozoa</taxon>
        <taxon>Arthropoda</taxon>
        <taxon>Hexapoda</taxon>
        <taxon>Insecta</taxon>
        <taxon>Pterygota</taxon>
        <taxon>Neoptera</taxon>
        <taxon>Endopterygota</taxon>
        <taxon>Hymenoptera</taxon>
        <taxon>Apocrita</taxon>
        <taxon>Aculeata</taxon>
        <taxon>Apoidea</taxon>
        <taxon>Anthophila</taxon>
        <taxon>Apidae</taxon>
        <taxon>Melipona</taxon>
    </lineage>
</organism>
<dbReference type="Proteomes" id="UP001177670">
    <property type="component" value="Unassembled WGS sequence"/>
</dbReference>
<feature type="compositionally biased region" description="Basic residues" evidence="1">
    <location>
        <begin position="8"/>
        <end position="19"/>
    </location>
</feature>
<name>A0AA40G528_9HYME</name>
<dbReference type="AlphaFoldDB" id="A0AA40G528"/>
<evidence type="ECO:0000256" key="1">
    <source>
        <dbReference type="SAM" id="MobiDB-lite"/>
    </source>
</evidence>
<feature type="region of interest" description="Disordered" evidence="1">
    <location>
        <begin position="49"/>
        <end position="68"/>
    </location>
</feature>
<keyword evidence="3" id="KW-1185">Reference proteome</keyword>
<gene>
    <name evidence="2" type="ORF">K0M31_017540</name>
</gene>
<accession>A0AA40G528</accession>
<dbReference type="EMBL" id="JAHYIQ010000006">
    <property type="protein sequence ID" value="KAK1131251.1"/>
    <property type="molecule type" value="Genomic_DNA"/>
</dbReference>
<reference evidence="2" key="1">
    <citation type="submission" date="2021-10" db="EMBL/GenBank/DDBJ databases">
        <title>Melipona bicolor Genome sequencing and assembly.</title>
        <authorList>
            <person name="Araujo N.S."/>
            <person name="Arias M.C."/>
        </authorList>
    </citation>
    <scope>NUCLEOTIDE SEQUENCE</scope>
    <source>
        <strain evidence="2">USP_2M_L1-L4_2017</strain>
        <tissue evidence="2">Whole body</tissue>
    </source>
</reference>
<protein>
    <submittedName>
        <fullName evidence="2">Uncharacterized protein</fullName>
    </submittedName>
</protein>
<evidence type="ECO:0000313" key="3">
    <source>
        <dbReference type="Proteomes" id="UP001177670"/>
    </source>
</evidence>
<proteinExistence type="predicted"/>